<protein>
    <submittedName>
        <fullName evidence="2">Uncharacterized protein</fullName>
    </submittedName>
</protein>
<dbReference type="EMBL" id="CP013909">
    <property type="protein sequence ID" value="ALW85944.1"/>
    <property type="molecule type" value="Genomic_DNA"/>
</dbReference>
<dbReference type="AlphaFoldDB" id="A0A0U4C6L6"/>
<dbReference type="OrthoDB" id="9966935at2"/>
<evidence type="ECO:0000313" key="2">
    <source>
        <dbReference type="EMBL" id="ALW85944.1"/>
    </source>
</evidence>
<keyword evidence="1" id="KW-0812">Transmembrane</keyword>
<accession>A0A0U4C6L6</accession>
<keyword evidence="1" id="KW-1133">Transmembrane helix</keyword>
<reference evidence="2 3" key="1">
    <citation type="submission" date="2015-12" db="EMBL/GenBank/DDBJ databases">
        <authorList>
            <person name="Shamseldin A."/>
            <person name="Moawad H."/>
            <person name="Abd El-Rahim W.M."/>
            <person name="Sadowsky M.J."/>
        </authorList>
    </citation>
    <scope>NUCLEOTIDE SEQUENCE [LARGE SCALE GENOMIC DNA]</scope>
    <source>
        <strain evidence="2 3">DG5B</strain>
    </source>
</reference>
<organism evidence="2 3">
    <name type="scientific">Hymenobacter sedentarius</name>
    <dbReference type="NCBI Taxonomy" id="1411621"/>
    <lineage>
        <taxon>Bacteria</taxon>
        <taxon>Pseudomonadati</taxon>
        <taxon>Bacteroidota</taxon>
        <taxon>Cytophagia</taxon>
        <taxon>Cytophagales</taxon>
        <taxon>Hymenobacteraceae</taxon>
        <taxon>Hymenobacter</taxon>
    </lineage>
</organism>
<sequence length="99" mass="11533">MAPTIHIAVMLACWYGYTKLAREPFERLMAQPQQLNGWVWLYLKVLLLLVILPFVVADSLCMAFLTNWDYNRTVVLAPHFINLVGYKRFAEFIRAALRS</sequence>
<name>A0A0U4C6L6_9BACT</name>
<dbReference type="Proteomes" id="UP000059542">
    <property type="component" value="Chromosome"/>
</dbReference>
<evidence type="ECO:0000256" key="1">
    <source>
        <dbReference type="SAM" id="Phobius"/>
    </source>
</evidence>
<evidence type="ECO:0000313" key="3">
    <source>
        <dbReference type="Proteomes" id="UP000059542"/>
    </source>
</evidence>
<gene>
    <name evidence="2" type="ORF">AUC43_13065</name>
</gene>
<dbReference type="STRING" id="1411621.AUC43_13065"/>
<dbReference type="KEGG" id="hyg:AUC43_13065"/>
<dbReference type="RefSeq" id="WP_068194311.1">
    <property type="nucleotide sequence ID" value="NZ_CP013909.1"/>
</dbReference>
<keyword evidence="3" id="KW-1185">Reference proteome</keyword>
<proteinExistence type="predicted"/>
<keyword evidence="1" id="KW-0472">Membrane</keyword>
<feature type="transmembrane region" description="Helical" evidence="1">
    <location>
        <begin position="39"/>
        <end position="65"/>
    </location>
</feature>